<dbReference type="PANTHER" id="PTHR37841">
    <property type="entry name" value="GLR2918 PROTEIN"/>
    <property type="match status" value="1"/>
</dbReference>
<reference evidence="1 2" key="1">
    <citation type="journal article" date="2017" name="Int. J. Syst. Evol. Microbiol.">
        <title>Arachidicoccus ginsenosidivorans sp. nov., with ginsenoside-converting activity isolated from ginseng cultivating soil.</title>
        <authorList>
            <person name="Siddiqi M.Z."/>
            <person name="Aslam Z."/>
            <person name="Im W.T."/>
        </authorList>
    </citation>
    <scope>NUCLEOTIDE SEQUENCE [LARGE SCALE GENOMIC DNA]</scope>
    <source>
        <strain evidence="1 2">Gsoil 809</strain>
    </source>
</reference>
<dbReference type="InterPro" id="IPR032774">
    <property type="entry name" value="WG_beta_rep"/>
</dbReference>
<accession>A0A5B8VNB3</accession>
<dbReference type="KEGG" id="agi:FSB73_16710"/>
<organism evidence="1 2">
    <name type="scientific">Arachidicoccus ginsenosidivorans</name>
    <dbReference type="NCBI Taxonomy" id="496057"/>
    <lineage>
        <taxon>Bacteria</taxon>
        <taxon>Pseudomonadati</taxon>
        <taxon>Bacteroidota</taxon>
        <taxon>Chitinophagia</taxon>
        <taxon>Chitinophagales</taxon>
        <taxon>Chitinophagaceae</taxon>
        <taxon>Arachidicoccus</taxon>
    </lineage>
</organism>
<dbReference type="PANTHER" id="PTHR37841:SF1">
    <property type="entry name" value="DUF3298 DOMAIN-CONTAINING PROTEIN"/>
    <property type="match status" value="1"/>
</dbReference>
<dbReference type="Proteomes" id="UP000321291">
    <property type="component" value="Chromosome"/>
</dbReference>
<sequence>MEVNLINIKNNLLKQLLAVLLLTGGLFFYQGPVKGQSTRFLPLPADFAQISNFQEGVAKVRTIGDSIAYLDTSGHFAIKPRKDFDVAGDFKNGYAWVGKYFGDTLLYGFIDKAGKMVIPCRYKEVEPFYNHLAIVYSDQEGWQAIDTTGNKVMSDSLLITEEPVWEAGEVKSWQDIEPPHFHEGLMLCQKDGKFGYMDATGRLSIDCKYLRANGFTDGVALVALDTVANWLPDKLKDIDRNRNKNNHKEDADELSSTLDSLYLNLPSGPPTYKWTLIDPTGATICPIDSSFSPDISRGFIEGLLAFQDRQNKWGFMNTKAKVVIPARFDNEPTRFSDGVCIVQVLGEQSGGKDGYMLLIDLSGKQVAKIPFCTTAGCMYDSNLAYHEGLLAVKINQNWGYMDKQGRLVIRPDFEKALDFHNGRAVVVDQSGQIKVVLNPLRYPAK</sequence>
<evidence type="ECO:0000313" key="2">
    <source>
        <dbReference type="Proteomes" id="UP000321291"/>
    </source>
</evidence>
<dbReference type="SUPFAM" id="SSF69360">
    <property type="entry name" value="Cell wall binding repeat"/>
    <property type="match status" value="1"/>
</dbReference>
<dbReference type="OrthoDB" id="5464673at2"/>
<name>A0A5B8VNB3_9BACT</name>
<dbReference type="EMBL" id="CP042434">
    <property type="protein sequence ID" value="QEC73077.1"/>
    <property type="molecule type" value="Genomic_DNA"/>
</dbReference>
<dbReference type="AlphaFoldDB" id="A0A5B8VNB3"/>
<protein>
    <submittedName>
        <fullName evidence="1">WG repeat-containing protein</fullName>
    </submittedName>
</protein>
<dbReference type="Pfam" id="PF14903">
    <property type="entry name" value="WG_beta_rep"/>
    <property type="match status" value="5"/>
</dbReference>
<dbReference type="RefSeq" id="WP_146784749.1">
    <property type="nucleotide sequence ID" value="NZ_CP042434.1"/>
</dbReference>
<keyword evidence="2" id="KW-1185">Reference proteome</keyword>
<evidence type="ECO:0000313" key="1">
    <source>
        <dbReference type="EMBL" id="QEC73077.1"/>
    </source>
</evidence>
<proteinExistence type="predicted"/>
<gene>
    <name evidence="1" type="ORF">FSB73_16710</name>
</gene>